<protein>
    <submittedName>
        <fullName evidence="2">Uncharacterized protein</fullName>
    </submittedName>
</protein>
<gene>
    <name evidence="2" type="ORF">ASPVEDRAFT_45422</name>
</gene>
<evidence type="ECO:0000313" key="3">
    <source>
        <dbReference type="Proteomes" id="UP000184073"/>
    </source>
</evidence>
<dbReference type="RefSeq" id="XP_040671757.1">
    <property type="nucleotide sequence ID" value="XM_040813283.1"/>
</dbReference>
<proteinExistence type="predicted"/>
<dbReference type="VEuPathDB" id="FungiDB:ASPVEDRAFT_45422"/>
<dbReference type="Proteomes" id="UP000184073">
    <property type="component" value="Unassembled WGS sequence"/>
</dbReference>
<evidence type="ECO:0000313" key="2">
    <source>
        <dbReference type="EMBL" id="OJJ05995.1"/>
    </source>
</evidence>
<dbReference type="OrthoDB" id="4500473at2759"/>
<organism evidence="2 3">
    <name type="scientific">Aspergillus versicolor CBS 583.65</name>
    <dbReference type="NCBI Taxonomy" id="1036611"/>
    <lineage>
        <taxon>Eukaryota</taxon>
        <taxon>Fungi</taxon>
        <taxon>Dikarya</taxon>
        <taxon>Ascomycota</taxon>
        <taxon>Pezizomycotina</taxon>
        <taxon>Eurotiomycetes</taxon>
        <taxon>Eurotiomycetidae</taxon>
        <taxon>Eurotiales</taxon>
        <taxon>Aspergillaceae</taxon>
        <taxon>Aspergillus</taxon>
        <taxon>Aspergillus subgen. Nidulantes</taxon>
    </lineage>
</organism>
<feature type="compositionally biased region" description="Polar residues" evidence="1">
    <location>
        <begin position="184"/>
        <end position="193"/>
    </location>
</feature>
<accession>A0A1L9PX11</accession>
<feature type="region of interest" description="Disordered" evidence="1">
    <location>
        <begin position="168"/>
        <end position="195"/>
    </location>
</feature>
<sequence length="286" mass="31369">MPNLTYILAPSFHFKPGTGPIALGNIVTDPLRPHRALTTVDANLLQETYPRVETYSSRDRSMTHEAHHDLAMSVWAQFLNTISAKAAGGSGANLHSEYTMDTLETVYFVGDPPHEEIEARVRSPRVKAVMKRGIRLKRKPIYMVTGIMVAKGFAAIQERGTHRTGEAGVEAGVPTSAGDVSMGATVSRSSGAESSDRWTSNEDIVFAYQLLKIEVKGFKGARIEYDELRHKASYLSTTEDEEQDGEDEDNIEVAATQLEPDDLSQANAISAEGGLKVTCLWARDEE</sequence>
<name>A0A1L9PX11_ASPVE</name>
<dbReference type="AlphaFoldDB" id="A0A1L9PX11"/>
<dbReference type="EMBL" id="KV878134">
    <property type="protein sequence ID" value="OJJ05995.1"/>
    <property type="molecule type" value="Genomic_DNA"/>
</dbReference>
<reference evidence="3" key="1">
    <citation type="journal article" date="2017" name="Genome Biol.">
        <title>Comparative genomics reveals high biological diversity and specific adaptations in the industrially and medically important fungal genus Aspergillus.</title>
        <authorList>
            <person name="de Vries R.P."/>
            <person name="Riley R."/>
            <person name="Wiebenga A."/>
            <person name="Aguilar-Osorio G."/>
            <person name="Amillis S."/>
            <person name="Uchima C.A."/>
            <person name="Anderluh G."/>
            <person name="Asadollahi M."/>
            <person name="Askin M."/>
            <person name="Barry K."/>
            <person name="Battaglia E."/>
            <person name="Bayram O."/>
            <person name="Benocci T."/>
            <person name="Braus-Stromeyer S.A."/>
            <person name="Caldana C."/>
            <person name="Canovas D."/>
            <person name="Cerqueira G.C."/>
            <person name="Chen F."/>
            <person name="Chen W."/>
            <person name="Choi C."/>
            <person name="Clum A."/>
            <person name="Dos Santos R.A."/>
            <person name="Damasio A.R."/>
            <person name="Diallinas G."/>
            <person name="Emri T."/>
            <person name="Fekete E."/>
            <person name="Flipphi M."/>
            <person name="Freyberg S."/>
            <person name="Gallo A."/>
            <person name="Gournas C."/>
            <person name="Habgood R."/>
            <person name="Hainaut M."/>
            <person name="Harispe M.L."/>
            <person name="Henrissat B."/>
            <person name="Hilden K.S."/>
            <person name="Hope R."/>
            <person name="Hossain A."/>
            <person name="Karabika E."/>
            <person name="Karaffa L."/>
            <person name="Karanyi Z."/>
            <person name="Krasevec N."/>
            <person name="Kuo A."/>
            <person name="Kusch H."/>
            <person name="LaButti K."/>
            <person name="Lagendijk E.L."/>
            <person name="Lapidus A."/>
            <person name="Levasseur A."/>
            <person name="Lindquist E."/>
            <person name="Lipzen A."/>
            <person name="Logrieco A.F."/>
            <person name="MacCabe A."/>
            <person name="Maekelae M.R."/>
            <person name="Malavazi I."/>
            <person name="Melin P."/>
            <person name="Meyer V."/>
            <person name="Mielnichuk N."/>
            <person name="Miskei M."/>
            <person name="Molnar A.P."/>
            <person name="Mule G."/>
            <person name="Ngan C.Y."/>
            <person name="Orejas M."/>
            <person name="Orosz E."/>
            <person name="Ouedraogo J.P."/>
            <person name="Overkamp K.M."/>
            <person name="Park H.-S."/>
            <person name="Perrone G."/>
            <person name="Piumi F."/>
            <person name="Punt P.J."/>
            <person name="Ram A.F."/>
            <person name="Ramon A."/>
            <person name="Rauscher S."/>
            <person name="Record E."/>
            <person name="Riano-Pachon D.M."/>
            <person name="Robert V."/>
            <person name="Roehrig J."/>
            <person name="Ruller R."/>
            <person name="Salamov A."/>
            <person name="Salih N.S."/>
            <person name="Samson R.A."/>
            <person name="Sandor E."/>
            <person name="Sanguinetti M."/>
            <person name="Schuetze T."/>
            <person name="Sepcic K."/>
            <person name="Shelest E."/>
            <person name="Sherlock G."/>
            <person name="Sophianopoulou V."/>
            <person name="Squina F.M."/>
            <person name="Sun H."/>
            <person name="Susca A."/>
            <person name="Todd R.B."/>
            <person name="Tsang A."/>
            <person name="Unkles S.E."/>
            <person name="van de Wiele N."/>
            <person name="van Rossen-Uffink D."/>
            <person name="Oliveira J.V."/>
            <person name="Vesth T.C."/>
            <person name="Visser J."/>
            <person name="Yu J.-H."/>
            <person name="Zhou M."/>
            <person name="Andersen M.R."/>
            <person name="Archer D.B."/>
            <person name="Baker S.E."/>
            <person name="Benoit I."/>
            <person name="Brakhage A.A."/>
            <person name="Braus G.H."/>
            <person name="Fischer R."/>
            <person name="Frisvad J.C."/>
            <person name="Goldman G.H."/>
            <person name="Houbraken J."/>
            <person name="Oakley B."/>
            <person name="Pocsi I."/>
            <person name="Scazzocchio C."/>
            <person name="Seiboth B."/>
            <person name="vanKuyk P.A."/>
            <person name="Wortman J."/>
            <person name="Dyer P.S."/>
            <person name="Grigoriev I.V."/>
        </authorList>
    </citation>
    <scope>NUCLEOTIDE SEQUENCE [LARGE SCALE GENOMIC DNA]</scope>
    <source>
        <strain evidence="3">CBS 583.65</strain>
    </source>
</reference>
<dbReference type="GeneID" id="63728794"/>
<keyword evidence="3" id="KW-1185">Reference proteome</keyword>
<evidence type="ECO:0000256" key="1">
    <source>
        <dbReference type="SAM" id="MobiDB-lite"/>
    </source>
</evidence>
<dbReference type="STRING" id="1036611.A0A1L9PX11"/>